<evidence type="ECO:0000313" key="3">
    <source>
        <dbReference type="EMBL" id="MFC3103343.1"/>
    </source>
</evidence>
<dbReference type="Proteomes" id="UP001595462">
    <property type="component" value="Unassembled WGS sequence"/>
</dbReference>
<dbReference type="InterPro" id="IPR003779">
    <property type="entry name" value="CMD-like"/>
</dbReference>
<dbReference type="Gene3D" id="1.20.1290.10">
    <property type="entry name" value="AhpD-like"/>
    <property type="match status" value="1"/>
</dbReference>
<dbReference type="PANTHER" id="PTHR33570">
    <property type="entry name" value="4-CARBOXYMUCONOLACTONE DECARBOXYLASE FAMILY PROTEIN"/>
    <property type="match status" value="1"/>
</dbReference>
<dbReference type="InterPro" id="IPR000073">
    <property type="entry name" value="AB_hydrolase_1"/>
</dbReference>
<dbReference type="InterPro" id="IPR029032">
    <property type="entry name" value="AhpD-like"/>
</dbReference>
<comment type="caution">
    <text evidence="3">The sequence shown here is derived from an EMBL/GenBank/DDBJ whole genome shotgun (WGS) entry which is preliminary data.</text>
</comment>
<evidence type="ECO:0000259" key="2">
    <source>
        <dbReference type="Pfam" id="PF02627"/>
    </source>
</evidence>
<protein>
    <submittedName>
        <fullName evidence="3">Alpha/beta fold hydrolase</fullName>
    </submittedName>
</protein>
<dbReference type="SUPFAM" id="SSF53474">
    <property type="entry name" value="alpha/beta-Hydrolases"/>
    <property type="match status" value="1"/>
</dbReference>
<feature type="domain" description="AB hydrolase-1" evidence="1">
    <location>
        <begin position="22"/>
        <end position="245"/>
    </location>
</feature>
<dbReference type="InterPro" id="IPR052512">
    <property type="entry name" value="4CMD/NDH-1_regulator"/>
</dbReference>
<dbReference type="Pfam" id="PF02627">
    <property type="entry name" value="CMD"/>
    <property type="match status" value="1"/>
</dbReference>
<gene>
    <name evidence="3" type="ORF">ACFOSU_05490</name>
</gene>
<dbReference type="RefSeq" id="WP_380687281.1">
    <property type="nucleotide sequence ID" value="NZ_JBHRSS010000003.1"/>
</dbReference>
<reference evidence="4" key="1">
    <citation type="journal article" date="2019" name="Int. J. Syst. Evol. Microbiol.">
        <title>The Global Catalogue of Microorganisms (GCM) 10K type strain sequencing project: providing services to taxonomists for standard genome sequencing and annotation.</title>
        <authorList>
            <consortium name="The Broad Institute Genomics Platform"/>
            <consortium name="The Broad Institute Genome Sequencing Center for Infectious Disease"/>
            <person name="Wu L."/>
            <person name="Ma J."/>
        </authorList>
    </citation>
    <scope>NUCLEOTIDE SEQUENCE [LARGE SCALE GENOMIC DNA]</scope>
    <source>
        <strain evidence="4">KCTC 52640</strain>
    </source>
</reference>
<keyword evidence="4" id="KW-1185">Reference proteome</keyword>
<dbReference type="SUPFAM" id="SSF69118">
    <property type="entry name" value="AhpD-like"/>
    <property type="match status" value="1"/>
</dbReference>
<sequence length="388" mass="40652">MPFLKLGDRSVAYRDTGPATAPAVLLAHPLGMSQAVWDDVVAALSPRLRLISWDLPGHGASAPAGGALSADDLAAEALALLDALAIDTAHFVGTSIGGTVGQALMVKAPERLERVVLTNTGAVIGNAEAWQQRAARVRSEGLAAMAPELVERWFGPLFKQAHPEAVIGWQIQLGRGDDDSYARLCELLGETDFTGRLGHFQHPVQLLAGAADAATPPAALEALARELPAGTVTVLDDVGHVPAVEAANALAEHLAAWLAPAGAEPPVAYEDGLTVRKSVLGAEHVERASTNASTLDAPFQSMITRMAWGEVWGNPDLSHVQRSLITVSILAALGRDGELVLHLNAARRIGVTEAQLRQALTHVAIYAGVPAANHAFKLAKDNGWGEVA</sequence>
<dbReference type="PANTHER" id="PTHR33570:SF2">
    <property type="entry name" value="CARBOXYMUCONOLACTONE DECARBOXYLASE-LIKE DOMAIN-CONTAINING PROTEIN"/>
    <property type="match status" value="1"/>
</dbReference>
<name>A0ABV7EKU8_9GAMM</name>
<evidence type="ECO:0000313" key="4">
    <source>
        <dbReference type="Proteomes" id="UP001595462"/>
    </source>
</evidence>
<dbReference type="InterPro" id="IPR029058">
    <property type="entry name" value="AB_hydrolase_fold"/>
</dbReference>
<keyword evidence="3" id="KW-0378">Hydrolase</keyword>
<dbReference type="GO" id="GO:0016787">
    <property type="term" value="F:hydrolase activity"/>
    <property type="evidence" value="ECO:0007669"/>
    <property type="project" value="UniProtKB-KW"/>
</dbReference>
<dbReference type="Pfam" id="PF00561">
    <property type="entry name" value="Abhydrolase_1"/>
    <property type="match status" value="1"/>
</dbReference>
<proteinExistence type="predicted"/>
<accession>A0ABV7EKU8</accession>
<dbReference type="PRINTS" id="PR00111">
    <property type="entry name" value="ABHYDROLASE"/>
</dbReference>
<dbReference type="EMBL" id="JBHRSS010000003">
    <property type="protein sequence ID" value="MFC3103343.1"/>
    <property type="molecule type" value="Genomic_DNA"/>
</dbReference>
<dbReference type="Gene3D" id="3.40.50.1820">
    <property type="entry name" value="alpha/beta hydrolase"/>
    <property type="match status" value="1"/>
</dbReference>
<organism evidence="3 4">
    <name type="scientific">Salinisphaera aquimarina</name>
    <dbReference type="NCBI Taxonomy" id="2094031"/>
    <lineage>
        <taxon>Bacteria</taxon>
        <taxon>Pseudomonadati</taxon>
        <taxon>Pseudomonadota</taxon>
        <taxon>Gammaproteobacteria</taxon>
        <taxon>Salinisphaerales</taxon>
        <taxon>Salinisphaeraceae</taxon>
        <taxon>Salinisphaera</taxon>
    </lineage>
</organism>
<feature type="domain" description="Carboxymuconolactone decarboxylase-like" evidence="2">
    <location>
        <begin position="299"/>
        <end position="381"/>
    </location>
</feature>
<evidence type="ECO:0000259" key="1">
    <source>
        <dbReference type="Pfam" id="PF00561"/>
    </source>
</evidence>